<reference evidence="1 2" key="1">
    <citation type="submission" date="2023-03" db="EMBL/GenBank/DDBJ databases">
        <title>WGS of Gossypium arboreum.</title>
        <authorList>
            <person name="Yu D."/>
        </authorList>
    </citation>
    <scope>NUCLEOTIDE SEQUENCE [LARGE SCALE GENOMIC DNA]</scope>
    <source>
        <tissue evidence="1">Leaf</tissue>
    </source>
</reference>
<keyword evidence="2" id="KW-1185">Reference proteome</keyword>
<proteinExistence type="predicted"/>
<protein>
    <submittedName>
        <fullName evidence="1">Uncharacterized protein</fullName>
    </submittedName>
</protein>
<dbReference type="EMBL" id="JARKNE010000001">
    <property type="protein sequence ID" value="KAK5846153.1"/>
    <property type="molecule type" value="Genomic_DNA"/>
</dbReference>
<comment type="caution">
    <text evidence="1">The sequence shown here is derived from an EMBL/GenBank/DDBJ whole genome shotgun (WGS) entry which is preliminary data.</text>
</comment>
<evidence type="ECO:0000313" key="1">
    <source>
        <dbReference type="EMBL" id="KAK5846153.1"/>
    </source>
</evidence>
<sequence>MLANMSNVLQKKHKNFCTTKEIMRNLEDLLGGRVRLARQSAIKNFLNSQQKTDTLMKEHMLKLMGFFTEAEDNGAELAVNTQIEMVFKSLTNEFTGFRVVYSLGKKALILT</sequence>
<name>A0ABR0R4M0_GOSAR</name>
<accession>A0ABR0R4M0</accession>
<gene>
    <name evidence="1" type="ORF">PVK06_002425</name>
</gene>
<evidence type="ECO:0000313" key="2">
    <source>
        <dbReference type="Proteomes" id="UP001358586"/>
    </source>
</evidence>
<organism evidence="1 2">
    <name type="scientific">Gossypium arboreum</name>
    <name type="common">Tree cotton</name>
    <name type="synonym">Gossypium nanking</name>
    <dbReference type="NCBI Taxonomy" id="29729"/>
    <lineage>
        <taxon>Eukaryota</taxon>
        <taxon>Viridiplantae</taxon>
        <taxon>Streptophyta</taxon>
        <taxon>Embryophyta</taxon>
        <taxon>Tracheophyta</taxon>
        <taxon>Spermatophyta</taxon>
        <taxon>Magnoliopsida</taxon>
        <taxon>eudicotyledons</taxon>
        <taxon>Gunneridae</taxon>
        <taxon>Pentapetalae</taxon>
        <taxon>rosids</taxon>
        <taxon>malvids</taxon>
        <taxon>Malvales</taxon>
        <taxon>Malvaceae</taxon>
        <taxon>Malvoideae</taxon>
        <taxon>Gossypium</taxon>
    </lineage>
</organism>
<dbReference type="Proteomes" id="UP001358586">
    <property type="component" value="Chromosome 1"/>
</dbReference>